<comment type="caution">
    <text evidence="14">The sequence shown here is derived from an EMBL/GenBank/DDBJ whole genome shotgun (WGS) entry which is preliminary data.</text>
</comment>
<name>A0A2N7JJV3_VIBSP</name>
<evidence type="ECO:0000256" key="4">
    <source>
        <dbReference type="ARBA" id="ARBA00022723"/>
    </source>
</evidence>
<dbReference type="InterPro" id="IPR020821">
    <property type="entry name" value="ENPP1-3/EXOG-like_nuc-like"/>
</dbReference>
<evidence type="ECO:0000256" key="11">
    <source>
        <dbReference type="SAM" id="SignalP"/>
    </source>
</evidence>
<dbReference type="Gene3D" id="3.40.570.10">
    <property type="entry name" value="Extracellular Endonuclease, subunit A"/>
    <property type="match status" value="1"/>
</dbReference>
<keyword evidence="4 9" id="KW-0479">Metal-binding</keyword>
<keyword evidence="3 10" id="KW-0540">Nuclease</keyword>
<dbReference type="AlphaFoldDB" id="A0A2N7JJV3"/>
<dbReference type="SUPFAM" id="SSF54060">
    <property type="entry name" value="His-Me finger endonucleases"/>
    <property type="match status" value="1"/>
</dbReference>
<comment type="cofactor">
    <cofactor evidence="1 10">
        <name>Mg(2+)</name>
        <dbReference type="ChEBI" id="CHEBI:18420"/>
    </cofactor>
</comment>
<dbReference type="PANTHER" id="PTHR13966:SF5">
    <property type="entry name" value="ENDONUCLEASE G, MITOCHONDRIAL"/>
    <property type="match status" value="1"/>
</dbReference>
<feature type="active site" description="Proton acceptor" evidence="8">
    <location>
        <position position="106"/>
    </location>
</feature>
<dbReference type="RefSeq" id="WP_102553905.1">
    <property type="nucleotide sequence ID" value="NZ_MCZF01000295.1"/>
</dbReference>
<dbReference type="PROSITE" id="PS01070">
    <property type="entry name" value="NUCLEASE_NON_SPEC"/>
    <property type="match status" value="1"/>
</dbReference>
<keyword evidence="11" id="KW-0732">Signal</keyword>
<gene>
    <name evidence="14" type="ORF">BCT54_11410</name>
</gene>
<accession>A0A2N7JJV3</accession>
<dbReference type="SMART" id="SM00477">
    <property type="entry name" value="NUC"/>
    <property type="match status" value="1"/>
</dbReference>
<proteinExistence type="inferred from homology"/>
<evidence type="ECO:0000313" key="15">
    <source>
        <dbReference type="Proteomes" id="UP000235533"/>
    </source>
</evidence>
<dbReference type="EC" id="3.1.30.-" evidence="10"/>
<feature type="domain" description="ENPP1-3/EXOG-like endonuclease/phosphodiesterase" evidence="12">
    <location>
        <begin position="42"/>
        <end position="231"/>
    </location>
</feature>
<reference evidence="15" key="1">
    <citation type="submission" date="2016-07" db="EMBL/GenBank/DDBJ databases">
        <title>Nontailed viruses are major unrecognized killers of bacteria in the ocean.</title>
        <authorList>
            <person name="Kauffman K."/>
            <person name="Hussain F."/>
            <person name="Yang J."/>
            <person name="Arevalo P."/>
            <person name="Brown J."/>
            <person name="Cutler M."/>
            <person name="Kelly L."/>
            <person name="Polz M.F."/>
        </authorList>
    </citation>
    <scope>NUCLEOTIDE SEQUENCE [LARGE SCALE GENOMIC DNA]</scope>
    <source>
        <strain evidence="15">10N.261.48.B5</strain>
    </source>
</reference>
<feature type="chain" id="PRO_5014931529" description="Endonuclease" evidence="11">
    <location>
        <begin position="18"/>
        <end position="245"/>
    </location>
</feature>
<dbReference type="GO" id="GO:0003676">
    <property type="term" value="F:nucleic acid binding"/>
    <property type="evidence" value="ECO:0007669"/>
    <property type="project" value="InterPro"/>
</dbReference>
<keyword evidence="6 10" id="KW-0378">Hydrolase</keyword>
<keyword evidence="5 10" id="KW-0255">Endonuclease</keyword>
<feature type="domain" description="DNA/RNA non-specific endonuclease/pyrophosphatase/phosphodiesterase" evidence="13">
    <location>
        <begin position="41"/>
        <end position="236"/>
    </location>
</feature>
<protein>
    <recommendedName>
        <fullName evidence="10">Endonuclease</fullName>
        <ecNumber evidence="10">3.1.30.-</ecNumber>
    </recommendedName>
</protein>
<evidence type="ECO:0000259" key="13">
    <source>
        <dbReference type="SMART" id="SM00892"/>
    </source>
</evidence>
<dbReference type="InterPro" id="IPR040255">
    <property type="entry name" value="Non-specific_endonuclease"/>
</dbReference>
<dbReference type="GO" id="GO:0004519">
    <property type="term" value="F:endonuclease activity"/>
    <property type="evidence" value="ECO:0007669"/>
    <property type="project" value="UniProtKB-UniRule"/>
</dbReference>
<dbReference type="Pfam" id="PF01223">
    <property type="entry name" value="Endonuclease_NS"/>
    <property type="match status" value="1"/>
</dbReference>
<feature type="signal peptide" evidence="11">
    <location>
        <begin position="1"/>
        <end position="17"/>
    </location>
</feature>
<feature type="binding site" evidence="9">
    <location>
        <position position="136"/>
    </location>
    <ligand>
        <name>Mg(2+)</name>
        <dbReference type="ChEBI" id="CHEBI:18420"/>
        <note>catalytic</note>
    </ligand>
</feature>
<evidence type="ECO:0000256" key="7">
    <source>
        <dbReference type="ARBA" id="ARBA00022842"/>
    </source>
</evidence>
<dbReference type="InterPro" id="IPR044925">
    <property type="entry name" value="His-Me_finger_sf"/>
</dbReference>
<evidence type="ECO:0000256" key="8">
    <source>
        <dbReference type="PIRSR" id="PIRSR640255-1"/>
    </source>
</evidence>
<evidence type="ECO:0000256" key="9">
    <source>
        <dbReference type="PIRSR" id="PIRSR640255-2"/>
    </source>
</evidence>
<dbReference type="InterPro" id="IPR044929">
    <property type="entry name" value="DNA/RNA_non-sp_Endonuclease_sf"/>
</dbReference>
<dbReference type="InterPro" id="IPR018524">
    <property type="entry name" value="DNA/RNA_endonuclease_AS"/>
</dbReference>
<dbReference type="PANTHER" id="PTHR13966">
    <property type="entry name" value="ENDONUCLEASE RELATED"/>
    <property type="match status" value="1"/>
</dbReference>
<evidence type="ECO:0000256" key="10">
    <source>
        <dbReference type="RuleBase" id="RU366055"/>
    </source>
</evidence>
<dbReference type="GO" id="GO:0046872">
    <property type="term" value="F:metal ion binding"/>
    <property type="evidence" value="ECO:0007669"/>
    <property type="project" value="UniProtKB-KW"/>
</dbReference>
<sequence>MKSWIAITVLASGVLSAAEFRTPNCPIGCPSLEIDGNVVIFERLYALSQNKKTQFADWVAYEVDILNFGTTTNRTWKNNPLLVEAERLEKGDYTGASSKLDVDRGHQAPLASFVGSRYWPTLNYLSNITPQSKDLNQGAWKNLEEAVRDAVGFRENLYVITGTLYRNDMDALPKADEPHAIPSDYYKIVYDEKGNSVAFLMNQHTSRDTNYCTKKLAVAELRSIVPYTLPTGLADSNQILERLGC</sequence>
<evidence type="ECO:0000256" key="5">
    <source>
        <dbReference type="ARBA" id="ARBA00022759"/>
    </source>
</evidence>
<evidence type="ECO:0000259" key="12">
    <source>
        <dbReference type="SMART" id="SM00477"/>
    </source>
</evidence>
<comment type="similarity">
    <text evidence="2 10">Belongs to the DNA/RNA non-specific endonuclease family.</text>
</comment>
<evidence type="ECO:0000256" key="3">
    <source>
        <dbReference type="ARBA" id="ARBA00022722"/>
    </source>
</evidence>
<dbReference type="GO" id="GO:0016787">
    <property type="term" value="F:hydrolase activity"/>
    <property type="evidence" value="ECO:0007669"/>
    <property type="project" value="UniProtKB-KW"/>
</dbReference>
<evidence type="ECO:0000256" key="2">
    <source>
        <dbReference type="ARBA" id="ARBA00010052"/>
    </source>
</evidence>
<organism evidence="14 15">
    <name type="scientific">Vibrio splendidus</name>
    <dbReference type="NCBI Taxonomy" id="29497"/>
    <lineage>
        <taxon>Bacteria</taxon>
        <taxon>Pseudomonadati</taxon>
        <taxon>Pseudomonadota</taxon>
        <taxon>Gammaproteobacteria</taxon>
        <taxon>Vibrionales</taxon>
        <taxon>Vibrionaceae</taxon>
        <taxon>Vibrio</taxon>
    </lineage>
</organism>
<dbReference type="EMBL" id="MCZF01000295">
    <property type="protein sequence ID" value="PMM40860.1"/>
    <property type="molecule type" value="Genomic_DNA"/>
</dbReference>
<evidence type="ECO:0000313" key="14">
    <source>
        <dbReference type="EMBL" id="PMM40860.1"/>
    </source>
</evidence>
<dbReference type="Proteomes" id="UP000235533">
    <property type="component" value="Unassembled WGS sequence"/>
</dbReference>
<evidence type="ECO:0000256" key="1">
    <source>
        <dbReference type="ARBA" id="ARBA00001946"/>
    </source>
</evidence>
<keyword evidence="7" id="KW-0460">Magnesium</keyword>
<evidence type="ECO:0000256" key="6">
    <source>
        <dbReference type="ARBA" id="ARBA00022801"/>
    </source>
</evidence>
<dbReference type="InterPro" id="IPR001604">
    <property type="entry name" value="Endo_G_ENPP1-like_dom"/>
</dbReference>
<dbReference type="SMART" id="SM00892">
    <property type="entry name" value="Endonuclease_NS"/>
    <property type="match status" value="1"/>
</dbReference>